<protein>
    <recommendedName>
        <fullName evidence="6">Serpentine receptor class gamma</fullName>
    </recommendedName>
</protein>
<dbReference type="InterPro" id="IPR052880">
    <property type="entry name" value="NRL-Serpentine_Class_Gamma"/>
</dbReference>
<organism evidence="8">
    <name type="scientific">Caenorhabditis brenneri</name>
    <name type="common">Nematode worm</name>
    <dbReference type="NCBI Taxonomy" id="135651"/>
    <lineage>
        <taxon>Eukaryota</taxon>
        <taxon>Metazoa</taxon>
        <taxon>Ecdysozoa</taxon>
        <taxon>Nematoda</taxon>
        <taxon>Chromadorea</taxon>
        <taxon>Rhabditida</taxon>
        <taxon>Rhabditina</taxon>
        <taxon>Rhabditomorpha</taxon>
        <taxon>Rhabditoidea</taxon>
        <taxon>Rhabditidae</taxon>
        <taxon>Peloderinae</taxon>
        <taxon>Caenorhabditis</taxon>
    </lineage>
</organism>
<gene>
    <name evidence="7" type="ORF">CAEBREN_02680</name>
</gene>
<feature type="transmembrane region" description="Helical" evidence="6">
    <location>
        <begin position="6"/>
        <end position="22"/>
    </location>
</feature>
<dbReference type="Proteomes" id="UP000008068">
    <property type="component" value="Unassembled WGS sequence"/>
</dbReference>
<keyword evidence="5 6" id="KW-0472">Membrane</keyword>
<dbReference type="STRING" id="135651.G0NEI7"/>
<feature type="transmembrane region" description="Helical" evidence="6">
    <location>
        <begin position="43"/>
        <end position="62"/>
    </location>
</feature>
<dbReference type="InParanoid" id="G0NEI7"/>
<dbReference type="GO" id="GO:0004888">
    <property type="term" value="F:transmembrane signaling receptor activity"/>
    <property type="evidence" value="ECO:0007669"/>
    <property type="project" value="InterPro"/>
</dbReference>
<keyword evidence="8" id="KW-1185">Reference proteome</keyword>
<evidence type="ECO:0000256" key="4">
    <source>
        <dbReference type="ARBA" id="ARBA00022989"/>
    </source>
</evidence>
<proteinExistence type="inferred from homology"/>
<dbReference type="PANTHER" id="PTHR31114">
    <property type="entry name" value="SERPENTINE RECEPTOR CLASS GAMMA"/>
    <property type="match status" value="1"/>
</dbReference>
<feature type="transmembrane region" description="Helical" evidence="6">
    <location>
        <begin position="169"/>
        <end position="192"/>
    </location>
</feature>
<dbReference type="GO" id="GO:0016020">
    <property type="term" value="C:membrane"/>
    <property type="evidence" value="ECO:0007669"/>
    <property type="project" value="UniProtKB-SubCell"/>
</dbReference>
<dbReference type="PANTHER" id="PTHR31114:SF3">
    <property type="entry name" value="SERPENTINE RECEPTOR CLASS GAMMA-RELATED"/>
    <property type="match status" value="1"/>
</dbReference>
<feature type="transmembrane region" description="Helical" evidence="6">
    <location>
        <begin position="135"/>
        <end position="157"/>
    </location>
</feature>
<dbReference type="GO" id="GO:0007606">
    <property type="term" value="P:sensory perception of chemical stimulus"/>
    <property type="evidence" value="ECO:0007669"/>
    <property type="project" value="UniProtKB-UniRule"/>
</dbReference>
<comment type="subcellular location">
    <subcellularLocation>
        <location evidence="1">Membrane</location>
        <topology evidence="1">Multi-pass membrane protein</topology>
    </subcellularLocation>
</comment>
<evidence type="ECO:0000313" key="7">
    <source>
        <dbReference type="EMBL" id="EGT58845.1"/>
    </source>
</evidence>
<evidence type="ECO:0000256" key="2">
    <source>
        <dbReference type="ARBA" id="ARBA00005692"/>
    </source>
</evidence>
<keyword evidence="4 6" id="KW-1133">Transmembrane helix</keyword>
<evidence type="ECO:0000256" key="6">
    <source>
        <dbReference type="RuleBase" id="RU280813"/>
    </source>
</evidence>
<dbReference type="HOGENOM" id="CLU_076972_0_0_1"/>
<comment type="caution">
    <text evidence="6">Lacks conserved residue(s) required for the propagation of feature annotation.</text>
</comment>
<evidence type="ECO:0000256" key="1">
    <source>
        <dbReference type="ARBA" id="ARBA00004141"/>
    </source>
</evidence>
<comment type="similarity">
    <text evidence="2 6">Belongs to the nematode receptor-like protein srg family.</text>
</comment>
<name>G0NEI7_CAEBE</name>
<evidence type="ECO:0000256" key="3">
    <source>
        <dbReference type="ARBA" id="ARBA00022692"/>
    </source>
</evidence>
<dbReference type="Pfam" id="PF02118">
    <property type="entry name" value="Srg"/>
    <property type="match status" value="2"/>
</dbReference>
<accession>G0NEI7</accession>
<dbReference type="InterPro" id="IPR000609">
    <property type="entry name" value="7TM_GPCR_serpentine_rcpt_Srg"/>
</dbReference>
<evidence type="ECO:0000313" key="8">
    <source>
        <dbReference type="Proteomes" id="UP000008068"/>
    </source>
</evidence>
<sequence length="219" mass="25027">MIYGLPTILLMTFFLFLFGFSKKYSNSFYRIIQMDLMTIRTRWYLCYTLLLFILSSILRYAMPGTFQLFIQDDALFITIYSNNLTASMIMLAWISVAYFFILLGAGVAGVFYISSKVRRIPNSSDKNVGKKLAKITFTYCVVYLGILLWSTVFGLNSYFKFFPAIDPEIHIVCLAFSSDMMTLSLPYILLIFDGNVGRSLCRKKVSTVNVKPFVQGIAT</sequence>
<reference evidence="8" key="1">
    <citation type="submission" date="2011-07" db="EMBL/GenBank/DDBJ databases">
        <authorList>
            <consortium name="Caenorhabditis brenneri Sequencing and Analysis Consortium"/>
            <person name="Wilson R.K."/>
        </authorList>
    </citation>
    <scope>NUCLEOTIDE SEQUENCE [LARGE SCALE GENOMIC DNA]</scope>
    <source>
        <strain evidence="8">PB2801</strain>
    </source>
</reference>
<evidence type="ECO:0000256" key="5">
    <source>
        <dbReference type="ARBA" id="ARBA00023136"/>
    </source>
</evidence>
<dbReference type="EMBL" id="GL379873">
    <property type="protein sequence ID" value="EGT58845.1"/>
    <property type="molecule type" value="Genomic_DNA"/>
</dbReference>
<dbReference type="AlphaFoldDB" id="G0NEI7"/>
<feature type="transmembrane region" description="Helical" evidence="6">
    <location>
        <begin position="90"/>
        <end position="114"/>
    </location>
</feature>
<keyword evidence="3 6" id="KW-0812">Transmembrane</keyword>